<dbReference type="Pfam" id="PF22178">
    <property type="entry name" value="Gp5_trimer_C"/>
    <property type="match status" value="1"/>
</dbReference>
<gene>
    <name evidence="2" type="primary">idrB</name>
    <name evidence="2" type="ORF">NCTC10975_00586</name>
</gene>
<evidence type="ECO:0000259" key="1">
    <source>
        <dbReference type="Pfam" id="PF22178"/>
    </source>
</evidence>
<evidence type="ECO:0000313" key="2">
    <source>
        <dbReference type="EMBL" id="SPY94250.1"/>
    </source>
</evidence>
<feature type="domain" description="Gp5/Type VI secretion system Vgr C-terminal trimerisation" evidence="1">
    <location>
        <begin position="5"/>
        <end position="77"/>
    </location>
</feature>
<dbReference type="InterPro" id="IPR054030">
    <property type="entry name" value="Gp5_Vgr_C"/>
</dbReference>
<dbReference type="Proteomes" id="UP000251485">
    <property type="component" value="Unassembled WGS sequence"/>
</dbReference>
<protein>
    <submittedName>
        <fullName evidence="2">IdrB</fullName>
    </submittedName>
</protein>
<name>A0A2X2DIF0_PROMI</name>
<dbReference type="AlphaFoldDB" id="A0A2X2DIF0"/>
<dbReference type="SUPFAM" id="SSF69349">
    <property type="entry name" value="Phage fibre proteins"/>
    <property type="match status" value="1"/>
</dbReference>
<evidence type="ECO:0000313" key="3">
    <source>
        <dbReference type="Proteomes" id="UP000251485"/>
    </source>
</evidence>
<sequence length="158" mass="16876">MNCVFEDAGGKQEVFLHAQKDMNTVVQNDKGTTVGANHTETVMQNQKISVHGTQTTAVQADQKNIVFGNQHSIVDGEVLIASAKGIRLISGNSALQLNPDGTITLVCNNFDFYGHGSGRIGTGELLDLNMDGAGPGNLEMKPDTSTIAQAKDQFFPKK</sequence>
<accession>A0A2X2DIF0</accession>
<organism evidence="2 3">
    <name type="scientific">Proteus mirabilis</name>
    <dbReference type="NCBI Taxonomy" id="584"/>
    <lineage>
        <taxon>Bacteria</taxon>
        <taxon>Pseudomonadati</taxon>
        <taxon>Pseudomonadota</taxon>
        <taxon>Gammaproteobacteria</taxon>
        <taxon>Enterobacterales</taxon>
        <taxon>Morganellaceae</taxon>
        <taxon>Proteus</taxon>
    </lineage>
</organism>
<proteinExistence type="predicted"/>
<dbReference type="EMBL" id="UAUE01000003">
    <property type="protein sequence ID" value="SPY94250.1"/>
    <property type="molecule type" value="Genomic_DNA"/>
</dbReference>
<reference evidence="2 3" key="1">
    <citation type="submission" date="2018-06" db="EMBL/GenBank/DDBJ databases">
        <authorList>
            <consortium name="Pathogen Informatics"/>
            <person name="Doyle S."/>
        </authorList>
    </citation>
    <scope>NUCLEOTIDE SEQUENCE [LARGE SCALE GENOMIC DNA]</scope>
    <source>
        <strain evidence="2 3">NCTC10975</strain>
    </source>
</reference>